<evidence type="ECO:0000256" key="7">
    <source>
        <dbReference type="SAM" id="Phobius"/>
    </source>
</evidence>
<keyword evidence="9" id="KW-0449">Lipoprotein</keyword>
<proteinExistence type="inferred from homology"/>
<dbReference type="InterPro" id="IPR003838">
    <property type="entry name" value="ABC3_permease_C"/>
</dbReference>
<dbReference type="RefSeq" id="WP_121248578.1">
    <property type="nucleotide sequence ID" value="NZ_RBIL01000001.1"/>
</dbReference>
<dbReference type="PANTHER" id="PTHR30572">
    <property type="entry name" value="MEMBRANE COMPONENT OF TRANSPORTER-RELATED"/>
    <property type="match status" value="1"/>
</dbReference>
<evidence type="ECO:0000256" key="6">
    <source>
        <dbReference type="ARBA" id="ARBA00038076"/>
    </source>
</evidence>
<keyword evidence="5 7" id="KW-0472">Membrane</keyword>
<feature type="transmembrane region" description="Helical" evidence="7">
    <location>
        <begin position="295"/>
        <end position="314"/>
    </location>
</feature>
<keyword evidence="2" id="KW-1003">Cell membrane</keyword>
<keyword evidence="10" id="KW-1185">Reference proteome</keyword>
<name>A0A660LE31_9ACTN</name>
<keyword evidence="3 7" id="KW-0812">Transmembrane</keyword>
<dbReference type="OrthoDB" id="5241994at2"/>
<comment type="caution">
    <text evidence="9">The sequence shown here is derived from an EMBL/GenBank/DDBJ whole genome shotgun (WGS) entry which is preliminary data.</text>
</comment>
<feature type="transmembrane region" description="Helical" evidence="7">
    <location>
        <begin position="334"/>
        <end position="355"/>
    </location>
</feature>
<organism evidence="9 10">
    <name type="scientific">Solirubrobacter pauli</name>
    <dbReference type="NCBI Taxonomy" id="166793"/>
    <lineage>
        <taxon>Bacteria</taxon>
        <taxon>Bacillati</taxon>
        <taxon>Actinomycetota</taxon>
        <taxon>Thermoleophilia</taxon>
        <taxon>Solirubrobacterales</taxon>
        <taxon>Solirubrobacteraceae</taxon>
        <taxon>Solirubrobacter</taxon>
    </lineage>
</organism>
<dbReference type="InterPro" id="IPR050250">
    <property type="entry name" value="Macrolide_Exporter_MacB"/>
</dbReference>
<evidence type="ECO:0000256" key="1">
    <source>
        <dbReference type="ARBA" id="ARBA00004651"/>
    </source>
</evidence>
<dbReference type="AlphaFoldDB" id="A0A660LE31"/>
<evidence type="ECO:0000256" key="2">
    <source>
        <dbReference type="ARBA" id="ARBA00022475"/>
    </source>
</evidence>
<dbReference type="Pfam" id="PF02687">
    <property type="entry name" value="FtsX"/>
    <property type="match status" value="2"/>
</dbReference>
<accession>A0A660LE31</accession>
<evidence type="ECO:0000256" key="4">
    <source>
        <dbReference type="ARBA" id="ARBA00022989"/>
    </source>
</evidence>
<keyword evidence="4 7" id="KW-1133">Transmembrane helix</keyword>
<comment type="similarity">
    <text evidence="6">Belongs to the ABC-4 integral membrane protein family.</text>
</comment>
<comment type="subcellular location">
    <subcellularLocation>
        <location evidence="1">Cell membrane</location>
        <topology evidence="1">Multi-pass membrane protein</topology>
    </subcellularLocation>
</comment>
<feature type="domain" description="ABC3 transporter permease C-terminal" evidence="8">
    <location>
        <begin position="246"/>
        <end position="365"/>
    </location>
</feature>
<reference evidence="9 10" key="1">
    <citation type="submission" date="2018-10" db="EMBL/GenBank/DDBJ databases">
        <title>Genomic Encyclopedia of Archaeal and Bacterial Type Strains, Phase II (KMG-II): from individual species to whole genera.</title>
        <authorList>
            <person name="Goeker M."/>
        </authorList>
    </citation>
    <scope>NUCLEOTIDE SEQUENCE [LARGE SCALE GENOMIC DNA]</scope>
    <source>
        <strain evidence="9 10">DSM 14954</strain>
    </source>
</reference>
<dbReference type="EMBL" id="RBIL01000001">
    <property type="protein sequence ID" value="RKQ91184.1"/>
    <property type="molecule type" value="Genomic_DNA"/>
</dbReference>
<evidence type="ECO:0000313" key="9">
    <source>
        <dbReference type="EMBL" id="RKQ91184.1"/>
    </source>
</evidence>
<feature type="domain" description="ABC3 transporter permease C-terminal" evidence="8">
    <location>
        <begin position="625"/>
        <end position="739"/>
    </location>
</feature>
<dbReference type="GO" id="GO:0005886">
    <property type="term" value="C:plasma membrane"/>
    <property type="evidence" value="ECO:0007669"/>
    <property type="project" value="UniProtKB-SubCell"/>
</dbReference>
<evidence type="ECO:0000256" key="5">
    <source>
        <dbReference type="ARBA" id="ARBA00023136"/>
    </source>
</evidence>
<dbReference type="PANTHER" id="PTHR30572:SF4">
    <property type="entry name" value="ABC TRANSPORTER PERMEASE YTRF"/>
    <property type="match status" value="1"/>
</dbReference>
<protein>
    <submittedName>
        <fullName evidence="9">ABC-type lipoprotein release transport system permease subunit</fullName>
    </submittedName>
</protein>
<dbReference type="Proteomes" id="UP000278962">
    <property type="component" value="Unassembled WGS sequence"/>
</dbReference>
<evidence type="ECO:0000259" key="8">
    <source>
        <dbReference type="Pfam" id="PF02687"/>
    </source>
</evidence>
<feature type="transmembrane region" description="Helical" evidence="7">
    <location>
        <begin position="711"/>
        <end position="732"/>
    </location>
</feature>
<evidence type="ECO:0000256" key="3">
    <source>
        <dbReference type="ARBA" id="ARBA00022692"/>
    </source>
</evidence>
<feature type="transmembrane region" description="Helical" evidence="7">
    <location>
        <begin position="403"/>
        <end position="427"/>
    </location>
</feature>
<feature type="transmembrane region" description="Helical" evidence="7">
    <location>
        <begin position="663"/>
        <end position="691"/>
    </location>
</feature>
<evidence type="ECO:0000313" key="10">
    <source>
        <dbReference type="Proteomes" id="UP000278962"/>
    </source>
</evidence>
<gene>
    <name evidence="9" type="ORF">C8N24_1004</name>
</gene>
<dbReference type="GO" id="GO:0022857">
    <property type="term" value="F:transmembrane transporter activity"/>
    <property type="evidence" value="ECO:0007669"/>
    <property type="project" value="TreeGrafter"/>
</dbReference>
<feature type="transmembrane region" description="Helical" evidence="7">
    <location>
        <begin position="610"/>
        <end position="636"/>
    </location>
</feature>
<sequence length="747" mass="77809">MIRDALAALRARRGRTVLAALGVLAASLVVGTSVTVGYSLATGFQRSAEQAQLPDVIARFPERRLSEIDARVSALPNLATRSYRFERLNQELAADGHFTRKGAVTTVFEGRRGYKVVDGRDVRDGSTGDVVIERGLAREWDLHVGDELSVQRRGLLRVSGIAVSPDNVAYPLASAARVYIAEAEHRRSPPPNVALLWLADPDKADVTLAQARAVTFGLGKLQFITRTGVEILLSQAAGIVISLLVAFSLVALVAAGTMLAASAHADVQRRLTGLGVQRALGFGPGRIAAQQAVEAVLLAVPAAVVGIALGALVVAGPSAQLIAALNELGPGVALLGPLALSAAAVVAIVVAAATWPAWRAARRPPVEILRGGDLARTPQRAARLPHGLLALGVRFATAARARWLAAVATIAVCAGVVTLMLALASLLERLREDPGTVGKRYQLAVQLAPERIPEARRLDGVADVGERYSIDAADSFRLGEPIRLVAYPGDHTRFENPPLAEGRRIRGPDEVEVGVGMADALGLRPGSTLAAQVPDGGEIRFRVAGVVRALENDGRIAWIRPDKLLETRPDLSPQVVVRLDSNADPAQVTRALVGLGAQLQPVGAAQTDNAAFLAVLAAVLRGVGLAVGLVCLYALIQALTVTARERRGAVALLRATGADAPTISLVLAGAAIAVAVPAAIAGVALELLVFGPAVSRLAASFASLPLGASNGQIALVFAGLLALSALATVLVARRVMREPIIAGLREE</sequence>
<feature type="transmembrane region" description="Helical" evidence="7">
    <location>
        <begin position="236"/>
        <end position="261"/>
    </location>
</feature>